<evidence type="ECO:0000313" key="1">
    <source>
        <dbReference type="EMBL" id="RTR11992.1"/>
    </source>
</evidence>
<comment type="caution">
    <text evidence="1">The sequence shown here is derived from an EMBL/GenBank/DDBJ whole genome shotgun (WGS) entry which is preliminary data.</text>
</comment>
<reference evidence="1 2" key="1">
    <citation type="submission" date="2018-12" db="EMBL/GenBank/DDBJ databases">
        <authorList>
            <person name="Yang Y."/>
        </authorList>
    </citation>
    <scope>NUCLEOTIDE SEQUENCE [LARGE SCALE GENOMIC DNA]</scope>
    <source>
        <strain evidence="1 2">L-25-5w-1</strain>
    </source>
</reference>
<organism evidence="1 2">
    <name type="scientific">Azospirillum griseum</name>
    <dbReference type="NCBI Taxonomy" id="2496639"/>
    <lineage>
        <taxon>Bacteria</taxon>
        <taxon>Pseudomonadati</taxon>
        <taxon>Pseudomonadota</taxon>
        <taxon>Alphaproteobacteria</taxon>
        <taxon>Rhodospirillales</taxon>
        <taxon>Azospirillaceae</taxon>
        <taxon>Azospirillum</taxon>
    </lineage>
</organism>
<protein>
    <submittedName>
        <fullName evidence="1">Uncharacterized protein</fullName>
    </submittedName>
</protein>
<name>A0A431V9P8_9PROT</name>
<dbReference type="RefSeq" id="WP_126620743.1">
    <property type="nucleotide sequence ID" value="NZ_JBHUCY010000104.1"/>
</dbReference>
<dbReference type="EMBL" id="RXMA01000063">
    <property type="protein sequence ID" value="RTR11992.1"/>
    <property type="molecule type" value="Genomic_DNA"/>
</dbReference>
<dbReference type="AlphaFoldDB" id="A0A431V9P8"/>
<proteinExistence type="predicted"/>
<dbReference type="OrthoDB" id="9149959at2"/>
<keyword evidence="2" id="KW-1185">Reference proteome</keyword>
<evidence type="ECO:0000313" key="2">
    <source>
        <dbReference type="Proteomes" id="UP000277007"/>
    </source>
</evidence>
<gene>
    <name evidence="1" type="ORF">EJ903_25800</name>
</gene>
<dbReference type="Proteomes" id="UP000277007">
    <property type="component" value="Unassembled WGS sequence"/>
</dbReference>
<accession>A0A431V9P8</accession>
<sequence length="488" mass="55451">MTMSRVSDFDNFLSRYRVLGGPSYYIVSLFSKGDTYLLGSVAQELYKIHRSRGFRVVLFVRESHQDIAELFADRRVRFILVPDEDIDRLQKIAFDSGYCSPFKPESLLLVHPAFMGSQSIDQLTFVGALSQIDMYRYLLQVPLGGSFDIGSIPESWFNKGRRLASSLDITPGEGVLLLPGSNSWPELDPTFWQQLTQRLEASGLRVFVNSVRNSKQERRVEYEIGTPISCDLPTLFGLSQEIGWVIGTLTGVMNIMISTQTKCAKSLLARGPGTGKKQEFGPTVSFATAFPYAFQRTYDGCDYDIEEFEVTPQNECDVINDLVESWNRIRPNGSAIRRRQIQAIASFGDVIDRISILEVKKLRIKKQNIKYNCNREILRLWSALSVEGIYKADVAVELESLIDINTKAFVANEILHETFDQSPIGHTNWSINAQNADELYNIESVAKAFRLSQHLNRQRVAWKQVIDRKFGSLISEEKSFICDLEEEK</sequence>